<name>A0A494XC79_9BURK</name>
<evidence type="ECO:0000313" key="8">
    <source>
        <dbReference type="Proteomes" id="UP000280434"/>
    </source>
</evidence>
<accession>A0A494XC79</accession>
<keyword evidence="8" id="KW-1185">Reference proteome</keyword>
<dbReference type="GO" id="GO:0005811">
    <property type="term" value="C:lipid droplet"/>
    <property type="evidence" value="ECO:0007669"/>
    <property type="project" value="InterPro"/>
</dbReference>
<dbReference type="GO" id="GO:0016104">
    <property type="term" value="P:triterpenoid biosynthetic process"/>
    <property type="evidence" value="ECO:0007669"/>
    <property type="project" value="InterPro"/>
</dbReference>
<feature type="domain" description="Squalene cyclase C-terminal" evidence="5">
    <location>
        <begin position="329"/>
        <end position="651"/>
    </location>
</feature>
<dbReference type="InterPro" id="IPR018333">
    <property type="entry name" value="Squalene_cyclase"/>
</dbReference>
<comment type="pathway">
    <text evidence="1">Secondary metabolite biosynthesis; hopanoid biosynthesis.</text>
</comment>
<sequence length="664" mass="73758">MNDFSAASAAVAAASASHDASQRAGLDGAIEQATDALLAAQQADGHWVYELEADATIPAEYILLVHYLGETPNVELERKIVRYLRRIQLEDGGWPLFTDGALDVSASVKAYFALKMAGEPESAEHMQRARRAILGAGGAEAVNVFTRILLALFGVMSWRAVPMMPVEITLLPKWFPFHLSKVSYWARTVIVPLLVLNARRPVARNPLGVHIDELFHGKPSEAGMLPRAPHQSRGWFAFFRVVDKVLRATDGLFPKGSRQRAIDAAVAFVDERLNGEDGLGAIFPAMANSVMMYDTLGYAPDHPNRAIARRSIEKLLVIGEDEAYCQPCLSPVWDTSLAAHALLETELPRAEQAALRGLQWLRPLQILDVRGDWISRRGDVRPGGWAFQYANPHYPDVDDTAVVALAMDRAATLTRSNVDREAIARAREWVVGMQSSDGGWGAFEPENTQYYLNNIPFSDHGALLDPPTADVSGRCLSMLAQLGELPGNSEPARRAYEYLLDEQEDDGSWYGRWGMNYVYGTWTALCALNAAGIAHDDARVKRAAQWLISIQNEDGGWGEDGTSYKLEYRGYERATSTASQTAWALLGLMAVGEVNHPAVARGVEYLMRTQCEHGLWDETRFTATGFPRVFYLRYHGYRKFFPLWALARYRNMTRAKRVRVAVGL</sequence>
<evidence type="ECO:0000256" key="1">
    <source>
        <dbReference type="ARBA" id="ARBA00004999"/>
    </source>
</evidence>
<dbReference type="AlphaFoldDB" id="A0A494XC79"/>
<dbReference type="SFLD" id="SFLDG01016">
    <property type="entry name" value="Prenyltransferase_Like_2"/>
    <property type="match status" value="1"/>
</dbReference>
<dbReference type="Pfam" id="PF13249">
    <property type="entry name" value="SQHop_cyclase_N"/>
    <property type="match status" value="1"/>
</dbReference>
<dbReference type="SUPFAM" id="SSF48239">
    <property type="entry name" value="Terpenoid cyclases/Protein prenyltransferases"/>
    <property type="match status" value="2"/>
</dbReference>
<evidence type="ECO:0000256" key="2">
    <source>
        <dbReference type="ARBA" id="ARBA00009755"/>
    </source>
</evidence>
<dbReference type="PROSITE" id="PS01074">
    <property type="entry name" value="TERPENE_SYNTHASES"/>
    <property type="match status" value="1"/>
</dbReference>
<reference evidence="7 8" key="1">
    <citation type="submission" date="2018-10" db="EMBL/GenBank/DDBJ databases">
        <title>Paraburkholderia sp. 7MK8-2, isolated from soil.</title>
        <authorList>
            <person name="Gao Z.-H."/>
            <person name="Qiu L.-H."/>
        </authorList>
    </citation>
    <scope>NUCLEOTIDE SEQUENCE [LARGE SCALE GENOMIC DNA]</scope>
    <source>
        <strain evidence="7 8">7MK8-2</strain>
    </source>
</reference>
<protein>
    <submittedName>
        <fullName evidence="7">Squalene--hopene cyclase</fullName>
        <ecNumber evidence="7">5.4.99.17</ecNumber>
    </submittedName>
</protein>
<dbReference type="Proteomes" id="UP000280434">
    <property type="component" value="Unassembled WGS sequence"/>
</dbReference>
<organism evidence="7 8">
    <name type="scientific">Trinickia fusca</name>
    <dbReference type="NCBI Taxonomy" id="2419777"/>
    <lineage>
        <taxon>Bacteria</taxon>
        <taxon>Pseudomonadati</taxon>
        <taxon>Pseudomonadota</taxon>
        <taxon>Betaproteobacteria</taxon>
        <taxon>Burkholderiales</taxon>
        <taxon>Burkholderiaceae</taxon>
        <taxon>Trinickia</taxon>
    </lineage>
</organism>
<evidence type="ECO:0000256" key="3">
    <source>
        <dbReference type="ARBA" id="ARBA00022737"/>
    </source>
</evidence>
<dbReference type="Gene3D" id="1.50.10.20">
    <property type="match status" value="2"/>
</dbReference>
<comment type="caution">
    <text evidence="7">The sequence shown here is derived from an EMBL/GenBank/DDBJ whole genome shotgun (WGS) entry which is preliminary data.</text>
</comment>
<gene>
    <name evidence="7" type="primary">shc</name>
    <name evidence="7" type="ORF">D7S89_13780</name>
</gene>
<evidence type="ECO:0000313" key="7">
    <source>
        <dbReference type="EMBL" id="RKP48375.1"/>
    </source>
</evidence>
<dbReference type="NCBIfam" id="TIGR01507">
    <property type="entry name" value="hopene_cyclase"/>
    <property type="match status" value="1"/>
</dbReference>
<dbReference type="RefSeq" id="WP_121278223.1">
    <property type="nucleotide sequence ID" value="NZ_RBZV01000004.1"/>
</dbReference>
<dbReference type="NCBIfam" id="TIGR01787">
    <property type="entry name" value="squalene_cyclas"/>
    <property type="match status" value="1"/>
</dbReference>
<dbReference type="CDD" id="cd02892">
    <property type="entry name" value="SQCY_1"/>
    <property type="match status" value="1"/>
</dbReference>
<dbReference type="PANTHER" id="PTHR11764:SF20">
    <property type="entry name" value="LANOSTEROL SYNTHASE"/>
    <property type="match status" value="1"/>
</dbReference>
<dbReference type="InterPro" id="IPR006400">
    <property type="entry name" value="Hopene-cyclase"/>
</dbReference>
<dbReference type="EC" id="5.4.99.17" evidence="7"/>
<evidence type="ECO:0000259" key="6">
    <source>
        <dbReference type="Pfam" id="PF13249"/>
    </source>
</evidence>
<proteinExistence type="inferred from homology"/>
<comment type="similarity">
    <text evidence="2">Belongs to the terpene cyclase/mutase family.</text>
</comment>
<dbReference type="InterPro" id="IPR032696">
    <property type="entry name" value="SQ_cyclase_C"/>
</dbReference>
<dbReference type="UniPathway" id="UPA00337"/>
<feature type="domain" description="Squalene cyclase N-terminal" evidence="6">
    <location>
        <begin position="30"/>
        <end position="318"/>
    </location>
</feature>
<dbReference type="EMBL" id="RBZV01000004">
    <property type="protein sequence ID" value="RKP48375.1"/>
    <property type="molecule type" value="Genomic_DNA"/>
</dbReference>
<dbReference type="GO" id="GO:0051007">
    <property type="term" value="F:squalene-hopene cyclase activity"/>
    <property type="evidence" value="ECO:0007669"/>
    <property type="project" value="UniProtKB-EC"/>
</dbReference>
<evidence type="ECO:0000256" key="4">
    <source>
        <dbReference type="ARBA" id="ARBA00023235"/>
    </source>
</evidence>
<dbReference type="InterPro" id="IPR008930">
    <property type="entry name" value="Terpenoid_cyclase/PrenylTrfase"/>
</dbReference>
<evidence type="ECO:0000259" key="5">
    <source>
        <dbReference type="Pfam" id="PF13243"/>
    </source>
</evidence>
<dbReference type="InterPro" id="IPR002365">
    <property type="entry name" value="Terpene_synthase_CS"/>
</dbReference>
<dbReference type="OrthoDB" id="9758578at2"/>
<dbReference type="Pfam" id="PF13243">
    <property type="entry name" value="SQHop_cyclase_C"/>
    <property type="match status" value="1"/>
</dbReference>
<dbReference type="InterPro" id="IPR032697">
    <property type="entry name" value="SQ_cyclase_N"/>
</dbReference>
<keyword evidence="4 7" id="KW-0413">Isomerase</keyword>
<keyword evidence="3" id="KW-0677">Repeat</keyword>
<dbReference type="PANTHER" id="PTHR11764">
    <property type="entry name" value="TERPENE CYCLASE/MUTASE FAMILY MEMBER"/>
    <property type="match status" value="1"/>
</dbReference>